<name>A0ABQ9W2H7_SAGOE</name>
<comment type="caution">
    <text evidence="1">The sequence shown here is derived from an EMBL/GenBank/DDBJ whole genome shotgun (WGS) entry which is preliminary data.</text>
</comment>
<sequence>MTNAFHTKGITVPAAQRPHHHRFCPGGCIPVPGSSQSLAPSPGEAASPDLGFGVEDLCACPEHPTHEQQVKLCDCEAAKSLGTLEAPFTSPRSAQRKVVWTAGVTGRSAVKGPHTTGDVSLTSVYAASMSSCREGIDLGRN</sequence>
<evidence type="ECO:0000313" key="1">
    <source>
        <dbReference type="EMBL" id="KAK2114968.1"/>
    </source>
</evidence>
<reference evidence="1 2" key="1">
    <citation type="submission" date="2023-05" db="EMBL/GenBank/DDBJ databases">
        <title>B98-5 Cell Line De Novo Hybrid Assembly: An Optical Mapping Approach.</title>
        <authorList>
            <person name="Kananen K."/>
            <person name="Auerbach J.A."/>
            <person name="Kautto E."/>
            <person name="Blachly J.S."/>
        </authorList>
    </citation>
    <scope>NUCLEOTIDE SEQUENCE [LARGE SCALE GENOMIC DNA]</scope>
    <source>
        <strain evidence="1">B95-8</strain>
        <tissue evidence="1">Cell line</tissue>
    </source>
</reference>
<gene>
    <name evidence="1" type="ORF">P7K49_005593</name>
</gene>
<dbReference type="EMBL" id="JASSZA010000003">
    <property type="protein sequence ID" value="KAK2114968.1"/>
    <property type="molecule type" value="Genomic_DNA"/>
</dbReference>
<protein>
    <submittedName>
        <fullName evidence="1">Uncharacterized protein</fullName>
    </submittedName>
</protein>
<proteinExistence type="predicted"/>
<evidence type="ECO:0000313" key="2">
    <source>
        <dbReference type="Proteomes" id="UP001266305"/>
    </source>
</evidence>
<organism evidence="1 2">
    <name type="scientific">Saguinus oedipus</name>
    <name type="common">Cotton-top tamarin</name>
    <name type="synonym">Oedipomidas oedipus</name>
    <dbReference type="NCBI Taxonomy" id="9490"/>
    <lineage>
        <taxon>Eukaryota</taxon>
        <taxon>Metazoa</taxon>
        <taxon>Chordata</taxon>
        <taxon>Craniata</taxon>
        <taxon>Vertebrata</taxon>
        <taxon>Euteleostomi</taxon>
        <taxon>Mammalia</taxon>
        <taxon>Eutheria</taxon>
        <taxon>Euarchontoglires</taxon>
        <taxon>Primates</taxon>
        <taxon>Haplorrhini</taxon>
        <taxon>Platyrrhini</taxon>
        <taxon>Cebidae</taxon>
        <taxon>Callitrichinae</taxon>
        <taxon>Saguinus</taxon>
    </lineage>
</organism>
<accession>A0ABQ9W2H7</accession>
<keyword evidence="2" id="KW-1185">Reference proteome</keyword>
<dbReference type="Proteomes" id="UP001266305">
    <property type="component" value="Unassembled WGS sequence"/>
</dbReference>